<evidence type="ECO:0000256" key="2">
    <source>
        <dbReference type="ARBA" id="ARBA00010734"/>
    </source>
</evidence>
<dbReference type="InterPro" id="IPR013949">
    <property type="entry name" value="Utp6"/>
</dbReference>
<evidence type="ECO:0000259" key="6">
    <source>
        <dbReference type="Pfam" id="PF08640"/>
    </source>
</evidence>
<dbReference type="InterPro" id="IPR056907">
    <property type="entry name" value="UTP6_C"/>
</dbReference>
<keyword evidence="5" id="KW-0539">Nucleus</keyword>
<evidence type="ECO:0000256" key="4">
    <source>
        <dbReference type="ARBA" id="ARBA00022737"/>
    </source>
</evidence>
<dbReference type="SMART" id="SM00386">
    <property type="entry name" value="HAT"/>
    <property type="match status" value="4"/>
</dbReference>
<protein>
    <recommendedName>
        <fullName evidence="9">U3 small nucleolar RNA-associated protein 6 homolog</fullName>
    </recommendedName>
</protein>
<dbReference type="SUPFAM" id="SSF48452">
    <property type="entry name" value="TPR-like"/>
    <property type="match status" value="2"/>
</dbReference>
<dbReference type="EMBL" id="HACG01027512">
    <property type="protein sequence ID" value="CEK74377.1"/>
    <property type="molecule type" value="Transcribed_RNA"/>
</dbReference>
<dbReference type="Pfam" id="PF24892">
    <property type="entry name" value="UTP6_C"/>
    <property type="match status" value="1"/>
</dbReference>
<dbReference type="GO" id="GO:0034388">
    <property type="term" value="C:Pwp2p-containing subcomplex of 90S preribosome"/>
    <property type="evidence" value="ECO:0007669"/>
    <property type="project" value="TreeGrafter"/>
</dbReference>
<dbReference type="PANTHER" id="PTHR23271">
    <property type="entry name" value="HEPATOCELLULAR CARCINOMA-ASSOCIATED ANTIGEN 66"/>
    <property type="match status" value="1"/>
</dbReference>
<comment type="similarity">
    <text evidence="2">Belongs to the UTP6 family.</text>
</comment>
<dbReference type="GO" id="GO:0030515">
    <property type="term" value="F:snoRNA binding"/>
    <property type="evidence" value="ECO:0007669"/>
    <property type="project" value="InterPro"/>
</dbReference>
<evidence type="ECO:0000256" key="1">
    <source>
        <dbReference type="ARBA" id="ARBA00004604"/>
    </source>
</evidence>
<evidence type="ECO:0000259" key="7">
    <source>
        <dbReference type="Pfam" id="PF24892"/>
    </source>
</evidence>
<name>A0A0B7A1C5_9EUPU</name>
<accession>A0A0B7A1C5</accession>
<dbReference type="Pfam" id="PF08640">
    <property type="entry name" value="U3_assoc_6"/>
    <property type="match status" value="1"/>
</dbReference>
<dbReference type="Gene3D" id="1.25.40.10">
    <property type="entry name" value="Tetratricopeptide repeat domain"/>
    <property type="match status" value="3"/>
</dbReference>
<feature type="domain" description="U3 small nucleolar RNA-associated protein 6 N-terminal" evidence="6">
    <location>
        <begin position="9"/>
        <end position="91"/>
    </location>
</feature>
<proteinExistence type="inferred from homology"/>
<sequence length="593" mass="68919">MAEYVHQTLEEMIPELEEMNRIGLFSVKETKIILKNREKYEYTLRQLTKTKSMFLNYIEYEKKVLELLKIRRKKLGHDAKKRDVEKSIADRIHKLYHLMTIRFSEDVTLWEQHIQFSKDLNEKAYATRLYTQVLKIHSHNEEMWVKAAQWESSTEGNSNSELAREILLKGQRVNPESQFIILEMFHMELKLAKQILKRKAVLGIASNQAQENVSSGEGDKIVELKVAEIVYRQGVEIFSDDPEFHLKMFNICCWFKEAITLQHLIISDLKQLYPDTPLVWNGLALSCLHKLRKMQPGQRKDAVARCLDMYSVAVETVQTKEMWSMCLQSHLAILHLREIKDSEWILKTTLTMFEKAIQLGTLSEDLFVHLVKLLTDLSMTEDVERVVSLGIKQYPSSSQLWLAKLRVIASLEGENHEDNLETTLNAALRQVQSEESWSLWQFVLSHMGAEKSQGLEKLMERSCRSITPEVCLPAKEWCLHWTFRQGGLKAARNVYNSLRKMRPISLNFYRLYVKIESSQIEPNLKLIRSAFEEALVEFGQNEPDLWLNYIEMEKVVANDGSRSGVIHQRALNGLDPHLKESLIRKQVMIGLGG</sequence>
<comment type="subcellular location">
    <subcellularLocation>
        <location evidence="1">Nucleus</location>
        <location evidence="1">Nucleolus</location>
    </subcellularLocation>
</comment>
<dbReference type="AlphaFoldDB" id="A0A0B7A1C5"/>
<organism evidence="8">
    <name type="scientific">Arion vulgaris</name>
    <dbReference type="NCBI Taxonomy" id="1028688"/>
    <lineage>
        <taxon>Eukaryota</taxon>
        <taxon>Metazoa</taxon>
        <taxon>Spiralia</taxon>
        <taxon>Lophotrochozoa</taxon>
        <taxon>Mollusca</taxon>
        <taxon>Gastropoda</taxon>
        <taxon>Heterobranchia</taxon>
        <taxon>Euthyneura</taxon>
        <taxon>Panpulmonata</taxon>
        <taxon>Eupulmonata</taxon>
        <taxon>Stylommatophora</taxon>
        <taxon>Helicina</taxon>
        <taxon>Arionoidea</taxon>
        <taxon>Arionidae</taxon>
        <taxon>Arion</taxon>
    </lineage>
</organism>
<keyword evidence="4" id="KW-0677">Repeat</keyword>
<evidence type="ECO:0000256" key="3">
    <source>
        <dbReference type="ARBA" id="ARBA00022552"/>
    </source>
</evidence>
<dbReference type="InterPro" id="IPR003107">
    <property type="entry name" value="HAT"/>
</dbReference>
<evidence type="ECO:0000256" key="5">
    <source>
        <dbReference type="ARBA" id="ARBA00023242"/>
    </source>
</evidence>
<dbReference type="InterPro" id="IPR011990">
    <property type="entry name" value="TPR-like_helical_dom_sf"/>
</dbReference>
<dbReference type="InterPro" id="IPR055347">
    <property type="entry name" value="UTP6_N"/>
</dbReference>
<dbReference type="GO" id="GO:0000462">
    <property type="term" value="P:maturation of SSU-rRNA from tricistronic rRNA transcript (SSU-rRNA, 5.8S rRNA, LSU-rRNA)"/>
    <property type="evidence" value="ECO:0007669"/>
    <property type="project" value="InterPro"/>
</dbReference>
<evidence type="ECO:0000313" key="8">
    <source>
        <dbReference type="EMBL" id="CEK74377.1"/>
    </source>
</evidence>
<reference evidence="8" key="1">
    <citation type="submission" date="2014-12" db="EMBL/GenBank/DDBJ databases">
        <title>Insight into the proteome of Arion vulgaris.</title>
        <authorList>
            <person name="Aradska J."/>
            <person name="Bulat T."/>
            <person name="Smidak R."/>
            <person name="Sarate P."/>
            <person name="Gangsoo J."/>
            <person name="Sialana F."/>
            <person name="Bilban M."/>
            <person name="Lubec G."/>
        </authorList>
    </citation>
    <scope>NUCLEOTIDE SEQUENCE</scope>
    <source>
        <tissue evidence="8">Skin</tissue>
    </source>
</reference>
<gene>
    <name evidence="8" type="primary">ORF90799</name>
</gene>
<dbReference type="PANTHER" id="PTHR23271:SF1">
    <property type="entry name" value="U3 SMALL NUCLEOLAR RNA-ASSOCIATED PROTEIN 6 HOMOLOG"/>
    <property type="match status" value="1"/>
</dbReference>
<evidence type="ECO:0008006" key="9">
    <source>
        <dbReference type="Google" id="ProtNLM"/>
    </source>
</evidence>
<dbReference type="GO" id="GO:0032040">
    <property type="term" value="C:small-subunit processome"/>
    <property type="evidence" value="ECO:0007669"/>
    <property type="project" value="TreeGrafter"/>
</dbReference>
<feature type="domain" description="U3 small nucleolar RNA-associated protein 6 homolog C-terminal" evidence="7">
    <location>
        <begin position="305"/>
        <end position="571"/>
    </location>
</feature>
<keyword evidence="3" id="KW-0698">rRNA processing</keyword>